<comment type="caution">
    <text evidence="2">The sequence shown here is derived from an EMBL/GenBank/DDBJ whole genome shotgun (WGS) entry which is preliminary data.</text>
</comment>
<feature type="compositionally biased region" description="Low complexity" evidence="1">
    <location>
        <begin position="97"/>
        <end position="114"/>
    </location>
</feature>
<organism evidence="2 3">
    <name type="scientific">Lolium multiflorum</name>
    <name type="common">Italian ryegrass</name>
    <name type="synonym">Lolium perenne subsp. multiflorum</name>
    <dbReference type="NCBI Taxonomy" id="4521"/>
    <lineage>
        <taxon>Eukaryota</taxon>
        <taxon>Viridiplantae</taxon>
        <taxon>Streptophyta</taxon>
        <taxon>Embryophyta</taxon>
        <taxon>Tracheophyta</taxon>
        <taxon>Spermatophyta</taxon>
        <taxon>Magnoliopsida</taxon>
        <taxon>Liliopsida</taxon>
        <taxon>Poales</taxon>
        <taxon>Poaceae</taxon>
        <taxon>BOP clade</taxon>
        <taxon>Pooideae</taxon>
        <taxon>Poodae</taxon>
        <taxon>Poeae</taxon>
        <taxon>Poeae Chloroplast Group 2 (Poeae type)</taxon>
        <taxon>Loliodinae</taxon>
        <taxon>Loliinae</taxon>
        <taxon>Lolium</taxon>
    </lineage>
</organism>
<feature type="compositionally biased region" description="Polar residues" evidence="1">
    <location>
        <begin position="68"/>
        <end position="80"/>
    </location>
</feature>
<name>A0AAD8TVA4_LOLMU</name>
<gene>
    <name evidence="2" type="ORF">QYE76_010274</name>
</gene>
<evidence type="ECO:0000256" key="1">
    <source>
        <dbReference type="SAM" id="MobiDB-lite"/>
    </source>
</evidence>
<reference evidence="2" key="1">
    <citation type="submission" date="2023-07" db="EMBL/GenBank/DDBJ databases">
        <title>A chromosome-level genome assembly of Lolium multiflorum.</title>
        <authorList>
            <person name="Chen Y."/>
            <person name="Copetti D."/>
            <person name="Kolliker R."/>
            <person name="Studer B."/>
        </authorList>
    </citation>
    <scope>NUCLEOTIDE SEQUENCE</scope>
    <source>
        <strain evidence="2">02402/16</strain>
        <tissue evidence="2">Leaf</tissue>
    </source>
</reference>
<feature type="region of interest" description="Disordered" evidence="1">
    <location>
        <begin position="61"/>
        <end position="129"/>
    </location>
</feature>
<protein>
    <submittedName>
        <fullName evidence="2">Uncharacterized protein</fullName>
    </submittedName>
</protein>
<dbReference type="AlphaFoldDB" id="A0AAD8TVA4"/>
<dbReference type="Proteomes" id="UP001231189">
    <property type="component" value="Unassembled WGS sequence"/>
</dbReference>
<feature type="compositionally biased region" description="Basic residues" evidence="1">
    <location>
        <begin position="83"/>
        <end position="96"/>
    </location>
</feature>
<evidence type="ECO:0000313" key="3">
    <source>
        <dbReference type="Proteomes" id="UP001231189"/>
    </source>
</evidence>
<keyword evidence="3" id="KW-1185">Reference proteome</keyword>
<accession>A0AAD8TVA4</accession>
<evidence type="ECO:0000313" key="2">
    <source>
        <dbReference type="EMBL" id="KAK1693577.1"/>
    </source>
</evidence>
<dbReference type="EMBL" id="JAUUTY010000001">
    <property type="protein sequence ID" value="KAK1693577.1"/>
    <property type="molecule type" value="Genomic_DNA"/>
</dbReference>
<proteinExistence type="predicted"/>
<sequence length="160" mass="17363">MPGQRPRNVDCTGGSAAGDVAVVMAVSSGHEGGEEWASGTPGAGHALPHNNKIYIFSPKTPSPPSLISPASRSISHLASNPKNPRRRAMAPKRKAPVKAAKPPTKAPPKTCTVAPKEKPATMSQEDWETEMDRRAFITADRRRRRITTLEATRWPLRKRA</sequence>